<evidence type="ECO:0000259" key="2">
    <source>
        <dbReference type="Pfam" id="PF03572"/>
    </source>
</evidence>
<dbReference type="InterPro" id="IPR005151">
    <property type="entry name" value="Tail-specific_protease"/>
</dbReference>
<name>N9V9V3_9BACT</name>
<dbReference type="RefSeq" id="WP_004425199.1">
    <property type="nucleotide sequence ID" value="NZ_AORI01000012.1"/>
</dbReference>
<sequence>MKHKSLKFFSYIPSLSLIPLSGILVSCTRNNLNDREERKPILPNTTNPSINQNQSNEDNYNNSLHPIANNLNDEKLSIHTTKHSFKNFNPDYLVTNKEDILVYRIENEEENAYIDLDAFFDVLSGFFNPGAIDSKTLDEKEGKKIYSSYNGLHLIIDWKNNQIKTNSSFFFQSLLEAPLQSNAARFLSIYNSYPTSYRKLNEEPYVIFDLSKYKMDILYYQKKILIPFFVFNTLFVSQTFNNIYFNNETFSLIPSGLDSYSAHKLPLEAKKRIRKKRQNPPTKKERESNFNHLAFVMDYFYGLKEYKKIKSFEDWITPQYKQKLLSTNKEEFHSAYIDIFHKKLNDLHTRIDTLSYYDTFRLKPIAYEIFAKKPKEYYGDFYNKFIETKNNLVKDFKTKVKKEISDFELDDHIRFHNETAIISIFNFLDATNEQINKDDTWKYDTYFLMQELMHLIKKRNMQALSNNQKQIKNIILDLSLNGGGSVFAMIKTLGFLTNKHIVSHDYFALDKISINSNYKVDVYGNYAFQKHNYEQYNWNLLIGINTFSAANQAANITKEMGIAKIIGQKSGGGMASIMPVVLEDGTTITISSPNQVRNANNNEIESGIEPDIYLDYKNFYNDAVFEEIFTK</sequence>
<dbReference type="PATRIC" id="fig|1188233.3.peg.537"/>
<feature type="domain" description="Tail specific protease" evidence="2">
    <location>
        <begin position="462"/>
        <end position="613"/>
    </location>
</feature>
<keyword evidence="4" id="KW-1185">Reference proteome</keyword>
<dbReference type="Gene3D" id="3.90.226.10">
    <property type="entry name" value="2-enoyl-CoA Hydratase, Chain A, domain 1"/>
    <property type="match status" value="1"/>
</dbReference>
<dbReference type="OrthoDB" id="2040956at2"/>
<dbReference type="STRING" id="1188233.MAU_5540"/>
<dbReference type="SUPFAM" id="SSF52096">
    <property type="entry name" value="ClpP/crotonase"/>
    <property type="match status" value="1"/>
</dbReference>
<dbReference type="GO" id="GO:0006508">
    <property type="term" value="P:proteolysis"/>
    <property type="evidence" value="ECO:0007669"/>
    <property type="project" value="InterPro"/>
</dbReference>
<accession>N9V9V3</accession>
<gene>
    <name evidence="3" type="ORF">MAU_5540</name>
</gene>
<dbReference type="GO" id="GO:0008236">
    <property type="term" value="F:serine-type peptidase activity"/>
    <property type="evidence" value="ECO:0007669"/>
    <property type="project" value="InterPro"/>
</dbReference>
<dbReference type="Proteomes" id="UP000013131">
    <property type="component" value="Unassembled WGS sequence"/>
</dbReference>
<feature type="compositionally biased region" description="Low complexity" evidence="1">
    <location>
        <begin position="51"/>
        <end position="63"/>
    </location>
</feature>
<evidence type="ECO:0000256" key="1">
    <source>
        <dbReference type="SAM" id="MobiDB-lite"/>
    </source>
</evidence>
<dbReference type="InterPro" id="IPR029045">
    <property type="entry name" value="ClpP/crotonase-like_dom_sf"/>
</dbReference>
<evidence type="ECO:0000313" key="4">
    <source>
        <dbReference type="Proteomes" id="UP000013131"/>
    </source>
</evidence>
<comment type="caution">
    <text evidence="3">The sequence shown here is derived from an EMBL/GenBank/DDBJ whole genome shotgun (WGS) entry which is preliminary data.</text>
</comment>
<organism evidence="3 4">
    <name type="scientific">Metamycoplasma auris 15026</name>
    <dbReference type="NCBI Taxonomy" id="1188233"/>
    <lineage>
        <taxon>Bacteria</taxon>
        <taxon>Bacillati</taxon>
        <taxon>Mycoplasmatota</taxon>
        <taxon>Mycoplasmoidales</taxon>
        <taxon>Metamycoplasmataceae</taxon>
        <taxon>Metamycoplasma</taxon>
    </lineage>
</organism>
<dbReference type="PROSITE" id="PS51257">
    <property type="entry name" value="PROKAR_LIPOPROTEIN"/>
    <property type="match status" value="1"/>
</dbReference>
<dbReference type="EMBL" id="AORI01000012">
    <property type="protein sequence ID" value="ENY68478.1"/>
    <property type="molecule type" value="Genomic_DNA"/>
</dbReference>
<protein>
    <recommendedName>
        <fullName evidence="2">Tail specific protease domain-containing protein</fullName>
    </recommendedName>
</protein>
<dbReference type="AlphaFoldDB" id="N9V9V3"/>
<proteinExistence type="predicted"/>
<dbReference type="Pfam" id="PF03572">
    <property type="entry name" value="Peptidase_S41"/>
    <property type="match status" value="1"/>
</dbReference>
<reference evidence="3 4" key="1">
    <citation type="journal article" date="2013" name="Genome Announc.">
        <title>Draft Genome Sequences of Mycoplasma auris and Mycoplasma yeatsii, Two Species of the Ear Canal of Caprinae.</title>
        <authorList>
            <person name="Dordet-Frisoni E."/>
            <person name="Baranowski E."/>
            <person name="Barre A."/>
            <person name="Blanchard A."/>
            <person name="Breton M."/>
            <person name="Couture C."/>
            <person name="Dupuy V."/>
            <person name="Gaurivaud P."/>
            <person name="Jacob D."/>
            <person name="Lemaitre C."/>
            <person name="Manso-Silvan L."/>
            <person name="Nikolski M."/>
            <person name="Nouvel L.X."/>
            <person name="Poumarat F."/>
            <person name="Sirand-Pugnet P."/>
            <person name="Thebault P."/>
            <person name="Theil S."/>
            <person name="Thiaucourt F."/>
            <person name="Citti C."/>
            <person name="Tardy F."/>
        </authorList>
    </citation>
    <scope>NUCLEOTIDE SEQUENCE [LARGE SCALE GENOMIC DNA]</scope>
    <source>
        <strain evidence="3 4">15026</strain>
    </source>
</reference>
<evidence type="ECO:0000313" key="3">
    <source>
        <dbReference type="EMBL" id="ENY68478.1"/>
    </source>
</evidence>
<dbReference type="eggNOG" id="COG0793">
    <property type="taxonomic scope" value="Bacteria"/>
</dbReference>
<feature type="region of interest" description="Disordered" evidence="1">
    <location>
        <begin position="36"/>
        <end position="66"/>
    </location>
</feature>